<dbReference type="PANTHER" id="PTHR10783">
    <property type="entry name" value="XENOTROPIC AND POLYTROPIC RETROVIRUS RECEPTOR 1-RELATED"/>
    <property type="match status" value="1"/>
</dbReference>
<feature type="transmembrane region" description="Helical" evidence="7">
    <location>
        <begin position="794"/>
        <end position="813"/>
    </location>
</feature>
<dbReference type="GO" id="GO:0000822">
    <property type="term" value="F:inositol hexakisphosphate binding"/>
    <property type="evidence" value="ECO:0007669"/>
    <property type="project" value="TreeGrafter"/>
</dbReference>
<dbReference type="GO" id="GO:0006817">
    <property type="term" value="P:phosphate ion transport"/>
    <property type="evidence" value="ECO:0007669"/>
    <property type="project" value="TreeGrafter"/>
</dbReference>
<evidence type="ECO:0000256" key="1">
    <source>
        <dbReference type="ARBA" id="ARBA00004141"/>
    </source>
</evidence>
<evidence type="ECO:0000256" key="3">
    <source>
        <dbReference type="ARBA" id="ARBA00022692"/>
    </source>
</evidence>
<keyword evidence="3 7" id="KW-0812">Transmembrane</keyword>
<dbReference type="Pfam" id="PF03105">
    <property type="entry name" value="SPX"/>
    <property type="match status" value="1"/>
</dbReference>
<feature type="domain" description="EXS" evidence="8">
    <location>
        <begin position="679"/>
        <end position="874"/>
    </location>
</feature>
<dbReference type="GO" id="GO:0005794">
    <property type="term" value="C:Golgi apparatus"/>
    <property type="evidence" value="ECO:0007669"/>
    <property type="project" value="TreeGrafter"/>
</dbReference>
<dbReference type="PANTHER" id="PTHR10783:SF103">
    <property type="entry name" value="SOLUTE CARRIER FAMILY 53 MEMBER 1"/>
    <property type="match status" value="1"/>
</dbReference>
<dbReference type="GO" id="GO:0005886">
    <property type="term" value="C:plasma membrane"/>
    <property type="evidence" value="ECO:0007669"/>
    <property type="project" value="TreeGrafter"/>
</dbReference>
<evidence type="ECO:0000256" key="6">
    <source>
        <dbReference type="SAM" id="MobiDB-lite"/>
    </source>
</evidence>
<feature type="region of interest" description="Disordered" evidence="6">
    <location>
        <begin position="173"/>
        <end position="201"/>
    </location>
</feature>
<comment type="similarity">
    <text evidence="2">Belongs to the SYG1 (TC 2.A.94) family.</text>
</comment>
<evidence type="ECO:0000313" key="11">
    <source>
        <dbReference type="Proteomes" id="UP001063166"/>
    </source>
</evidence>
<keyword evidence="4 7" id="KW-1133">Transmembrane helix</keyword>
<accession>A0A9P3PUZ5</accession>
<feature type="transmembrane region" description="Helical" evidence="7">
    <location>
        <begin position="498"/>
        <end position="516"/>
    </location>
</feature>
<sequence>MKFARYLQDTQTPEWKRAYIDYRTLKKRITDIRKAQEGLSSDSPSTEPDDDRDSEASNMEPRAELPSRLPNRFEGDVNVAAISRQSSTPSIDETKFEDSRRGAGSYEMARRDSGMVGNRRGSLATRGCRPSFAPSIKRGLRMRSREEEGRDSATYYEPSDAHEVVPYKDAAFEEKRASGSSESVARDPNVTKSRSMRGPQSSLAYTRSFVSFRKRGMSQASQSGASGSSRPTNPMELLPLKDLLVQLDPTERAFFTALDAQLDKIESFYTAREAEMIARTKVLRMQLEELGDHKKLVQATHSRNPSSWSTALIIGLQDKLGLTQAPKLAARRAERPDTKDGNTDLPWNRASVGLETLGKGKEKEEDAESEIEEDRRSFGRTVGLSSDPEDYLYAKKKLKKAVLEHYRGLEVLHNYRILNLTGFRKALKKFEKTTKIKAQRQYMSEKVEQSGFASDKNVKGMMSEMENLYAARFARGDTKRAATRLRAGFHSKTHHYSVFRSGILLGLALPALVSGLHASFQQSTRDAIPGWDGLLFIYGVMLIPVLFSLVVGANLLVWARARINYVFIFELDTRTRMDYRQYYEIPSILLASLCYAFWLSFLRIGAPHVSPTIWPLVWLGFCGFVMLNPLPLFYKTSRYWLLKNLGKLLISGSRRVEFADFWMGDQLCSLAFSLSNLYLFGSPHWPAAFFLASLPLLVRLVQSVKRYYDSGLVTHLINGGKYGSGIVSNLCFYVWRHQGTTSRGTVFALWLLFNTLYATYASSWDFLMDWSVLNWRARHPFLRQELVYSSSIPLYYIAIVTNVLIRFIWVIYIPTRGPNMFMRAFIGGVFEMLRRWQWNFYRLENEHLGNMDQYRVTREVPLPYSFDDPHVVDADDGDDDDDEALQIAAAGVKARRRVRLRSVGRGRRAKKVG</sequence>
<evidence type="ECO:0000259" key="9">
    <source>
        <dbReference type="PROSITE" id="PS51382"/>
    </source>
</evidence>
<dbReference type="GO" id="GO:0016036">
    <property type="term" value="P:cellular response to phosphate starvation"/>
    <property type="evidence" value="ECO:0007669"/>
    <property type="project" value="TreeGrafter"/>
</dbReference>
<reference evidence="10" key="1">
    <citation type="submission" date="2022-07" db="EMBL/GenBank/DDBJ databases">
        <title>The genome of Lyophyllum shimeji provides insight into the initial evolution of ectomycorrhizal fungal genome.</title>
        <authorList>
            <person name="Kobayashi Y."/>
            <person name="Shibata T."/>
            <person name="Hirakawa H."/>
            <person name="Shigenobu S."/>
            <person name="Nishiyama T."/>
            <person name="Yamada A."/>
            <person name="Hasebe M."/>
            <person name="Kawaguchi M."/>
        </authorList>
    </citation>
    <scope>NUCLEOTIDE SEQUENCE</scope>
    <source>
        <strain evidence="10">AT787</strain>
    </source>
</reference>
<feature type="domain" description="SPX" evidence="9">
    <location>
        <begin position="1"/>
        <end position="444"/>
    </location>
</feature>
<feature type="transmembrane region" description="Helical" evidence="7">
    <location>
        <begin position="613"/>
        <end position="634"/>
    </location>
</feature>
<feature type="compositionally biased region" description="Basic and acidic residues" evidence="6">
    <location>
        <begin position="61"/>
        <end position="75"/>
    </location>
</feature>
<dbReference type="OrthoDB" id="9970435at2759"/>
<feature type="compositionally biased region" description="Basic and acidic residues" evidence="6">
    <location>
        <begin position="92"/>
        <end position="101"/>
    </location>
</feature>
<evidence type="ECO:0000256" key="7">
    <source>
        <dbReference type="SAM" id="Phobius"/>
    </source>
</evidence>
<feature type="region of interest" description="Disordered" evidence="6">
    <location>
        <begin position="32"/>
        <end position="134"/>
    </location>
</feature>
<evidence type="ECO:0000256" key="4">
    <source>
        <dbReference type="ARBA" id="ARBA00022989"/>
    </source>
</evidence>
<dbReference type="PROSITE" id="PS51382">
    <property type="entry name" value="SPX"/>
    <property type="match status" value="1"/>
</dbReference>
<dbReference type="Proteomes" id="UP001063166">
    <property type="component" value="Unassembled WGS sequence"/>
</dbReference>
<evidence type="ECO:0000256" key="2">
    <source>
        <dbReference type="ARBA" id="ARBA00009665"/>
    </source>
</evidence>
<dbReference type="Pfam" id="PF03124">
    <property type="entry name" value="EXS"/>
    <property type="match status" value="1"/>
</dbReference>
<evidence type="ECO:0000256" key="5">
    <source>
        <dbReference type="ARBA" id="ARBA00023136"/>
    </source>
</evidence>
<evidence type="ECO:0000313" key="10">
    <source>
        <dbReference type="EMBL" id="GLB42048.1"/>
    </source>
</evidence>
<comment type="caution">
    <text evidence="10">The sequence shown here is derived from an EMBL/GenBank/DDBJ whole genome shotgun (WGS) entry which is preliminary data.</text>
</comment>
<dbReference type="InterPro" id="IPR004342">
    <property type="entry name" value="EXS_C"/>
</dbReference>
<organism evidence="10 11">
    <name type="scientific">Lyophyllum shimeji</name>
    <name type="common">Hon-shimeji</name>
    <name type="synonym">Tricholoma shimeji</name>
    <dbReference type="NCBI Taxonomy" id="47721"/>
    <lineage>
        <taxon>Eukaryota</taxon>
        <taxon>Fungi</taxon>
        <taxon>Dikarya</taxon>
        <taxon>Basidiomycota</taxon>
        <taxon>Agaricomycotina</taxon>
        <taxon>Agaricomycetes</taxon>
        <taxon>Agaricomycetidae</taxon>
        <taxon>Agaricales</taxon>
        <taxon>Tricholomatineae</taxon>
        <taxon>Lyophyllaceae</taxon>
        <taxon>Lyophyllum</taxon>
    </lineage>
</organism>
<keyword evidence="5 7" id="KW-0472">Membrane</keyword>
<dbReference type="PROSITE" id="PS51380">
    <property type="entry name" value="EXS"/>
    <property type="match status" value="1"/>
</dbReference>
<gene>
    <name evidence="10" type="primary">SYG1</name>
    <name evidence="10" type="ORF">LshimejAT787_1100630</name>
</gene>
<comment type="subcellular location">
    <subcellularLocation>
        <location evidence="1">Membrane</location>
        <topology evidence="1">Multi-pass membrane protein</topology>
    </subcellularLocation>
</comment>
<dbReference type="EMBL" id="BRPK01000011">
    <property type="protein sequence ID" value="GLB42048.1"/>
    <property type="molecule type" value="Genomic_DNA"/>
</dbReference>
<dbReference type="AlphaFoldDB" id="A0A9P3PUZ5"/>
<feature type="compositionally biased region" description="Polar residues" evidence="6">
    <location>
        <begin position="190"/>
        <end position="201"/>
    </location>
</feature>
<feature type="transmembrane region" description="Helical" evidence="7">
    <location>
        <begin position="536"/>
        <end position="561"/>
    </location>
</feature>
<feature type="transmembrane region" description="Helical" evidence="7">
    <location>
        <begin position="582"/>
        <end position="601"/>
    </location>
</feature>
<protein>
    <submittedName>
        <fullName evidence="10">EXS family protein</fullName>
    </submittedName>
</protein>
<dbReference type="InterPro" id="IPR004331">
    <property type="entry name" value="SPX_dom"/>
</dbReference>
<evidence type="ECO:0000259" key="8">
    <source>
        <dbReference type="PROSITE" id="PS51380"/>
    </source>
</evidence>
<keyword evidence="11" id="KW-1185">Reference proteome</keyword>
<proteinExistence type="inferred from homology"/>
<dbReference type="CDD" id="cd14475">
    <property type="entry name" value="SPX_SYG1_like"/>
    <property type="match status" value="1"/>
</dbReference>
<feature type="region of interest" description="Disordered" evidence="6">
    <location>
        <begin position="356"/>
        <end position="382"/>
    </location>
</feature>
<feature type="transmembrane region" description="Helical" evidence="7">
    <location>
        <begin position="746"/>
        <end position="764"/>
    </location>
</feature>
<name>A0A9P3PUZ5_LYOSH</name>